<evidence type="ECO:0000256" key="1">
    <source>
        <dbReference type="SAM" id="MobiDB-lite"/>
    </source>
</evidence>
<organism evidence="2 3">
    <name type="scientific">Desmophyllum pertusum</name>
    <dbReference type="NCBI Taxonomy" id="174260"/>
    <lineage>
        <taxon>Eukaryota</taxon>
        <taxon>Metazoa</taxon>
        <taxon>Cnidaria</taxon>
        <taxon>Anthozoa</taxon>
        <taxon>Hexacorallia</taxon>
        <taxon>Scleractinia</taxon>
        <taxon>Caryophylliina</taxon>
        <taxon>Caryophylliidae</taxon>
        <taxon>Desmophyllum</taxon>
    </lineage>
</organism>
<feature type="compositionally biased region" description="Polar residues" evidence="1">
    <location>
        <begin position="58"/>
        <end position="78"/>
    </location>
</feature>
<evidence type="ECO:0000313" key="2">
    <source>
        <dbReference type="EMBL" id="KAJ7389287.1"/>
    </source>
</evidence>
<feature type="region of interest" description="Disordered" evidence="1">
    <location>
        <begin position="407"/>
        <end position="446"/>
    </location>
</feature>
<dbReference type="OrthoDB" id="5968633at2759"/>
<reference evidence="2" key="1">
    <citation type="submission" date="2023-01" db="EMBL/GenBank/DDBJ databases">
        <title>Genome assembly of the deep-sea coral Lophelia pertusa.</title>
        <authorList>
            <person name="Herrera S."/>
            <person name="Cordes E."/>
        </authorList>
    </citation>
    <scope>NUCLEOTIDE SEQUENCE</scope>
    <source>
        <strain evidence="2">USNM1676648</strain>
        <tissue evidence="2">Polyp</tissue>
    </source>
</reference>
<accession>A0A9W9ZWQ0</accession>
<evidence type="ECO:0000313" key="3">
    <source>
        <dbReference type="Proteomes" id="UP001163046"/>
    </source>
</evidence>
<feature type="compositionally biased region" description="Polar residues" evidence="1">
    <location>
        <begin position="155"/>
        <end position="176"/>
    </location>
</feature>
<keyword evidence="3" id="KW-1185">Reference proteome</keyword>
<comment type="caution">
    <text evidence="2">The sequence shown here is derived from an EMBL/GenBank/DDBJ whole genome shotgun (WGS) entry which is preliminary data.</text>
</comment>
<feature type="compositionally biased region" description="Low complexity" evidence="1">
    <location>
        <begin position="414"/>
        <end position="438"/>
    </location>
</feature>
<feature type="region of interest" description="Disordered" evidence="1">
    <location>
        <begin position="38"/>
        <end position="204"/>
    </location>
</feature>
<gene>
    <name evidence="2" type="ORF">OS493_032445</name>
</gene>
<dbReference type="Proteomes" id="UP001163046">
    <property type="component" value="Unassembled WGS sequence"/>
</dbReference>
<protein>
    <submittedName>
        <fullName evidence="2">Uncharacterized protein</fullName>
    </submittedName>
</protein>
<feature type="compositionally biased region" description="Polar residues" evidence="1">
    <location>
        <begin position="104"/>
        <end position="121"/>
    </location>
</feature>
<feature type="compositionally biased region" description="Polar residues" evidence="1">
    <location>
        <begin position="265"/>
        <end position="288"/>
    </location>
</feature>
<feature type="compositionally biased region" description="Basic and acidic residues" evidence="1">
    <location>
        <begin position="38"/>
        <end position="55"/>
    </location>
</feature>
<proteinExistence type="predicted"/>
<dbReference type="EMBL" id="MU825436">
    <property type="protein sequence ID" value="KAJ7389287.1"/>
    <property type="molecule type" value="Genomic_DNA"/>
</dbReference>
<feature type="compositionally biased region" description="Basic and acidic residues" evidence="1">
    <location>
        <begin position="313"/>
        <end position="323"/>
    </location>
</feature>
<name>A0A9W9ZWQ0_9CNID</name>
<feature type="region of interest" description="Disordered" evidence="1">
    <location>
        <begin position="240"/>
        <end position="323"/>
    </location>
</feature>
<dbReference type="AlphaFoldDB" id="A0A9W9ZWQ0"/>
<sequence>METDPNYEFEAPKWFDFTEDFEDELNVDNSSPIDSWFERVHPLHEPKDPSHHDGTTKPLLTTAQVNKAASSSSLKPQTSKPKKNFNSKKSLGIKSIRTRRGQHENASNRQSSGKGLNNGPSQKADRQVYPNDGKKVVSNVEEGSVTPDEIKHNNECSFTPPWSNSSINKTGETSHGNIKREGRGSSLNNSAVFSPQRVPACRSPLSPARIRSLKSSCKSPALSPKNSLLSKAVSGTCQQASQCGRKRRLLPAIPDPKNNPVVASRISSSPRQLPSQDETDTSNMNDQIYSKEADCDVSNKPLRATDMQGIETQEQHSNETLKREDKNIMFSQRPLEAIHENFNSNGKPNQGFVHVHVPTEVETQKTLKSETEAVTNCTSLEALLKQHNKKIAASRGQYDENGRKIRTAEPNFCPAPSHKSSSSTLPSSSACKRSTTSSEKPTIAAKQKRRSCVAAVNNIQSEISKSKTHLISSNTNIKKGKEATTNKPRSRSAVLVLLLFITVEK</sequence>